<dbReference type="EMBL" id="BJFL01000117">
    <property type="protein sequence ID" value="GDY34093.1"/>
    <property type="molecule type" value="Genomic_DNA"/>
</dbReference>
<proteinExistence type="inferred from homology"/>
<dbReference type="Proteomes" id="UP000298860">
    <property type="component" value="Unassembled WGS sequence"/>
</dbReference>
<comment type="similarity">
    <text evidence="1">Belongs to the WXG100 family.</text>
</comment>
<keyword evidence="3" id="KW-1185">Reference proteome</keyword>
<evidence type="ECO:0000313" key="3">
    <source>
        <dbReference type="Proteomes" id="UP000298860"/>
    </source>
</evidence>
<dbReference type="OrthoDB" id="3387628at2"/>
<accession>A0A4D4JJK7</accession>
<reference evidence="3" key="1">
    <citation type="submission" date="2019-04" db="EMBL/GenBank/DDBJ databases">
        <title>Draft genome sequence of Pseudonocardiaceae bacterium SL3-2-4.</title>
        <authorList>
            <person name="Ningsih F."/>
            <person name="Yokota A."/>
            <person name="Sakai Y."/>
            <person name="Nanatani K."/>
            <person name="Yabe S."/>
            <person name="Oetari A."/>
            <person name="Sjamsuridzal W."/>
        </authorList>
    </citation>
    <scope>NUCLEOTIDE SEQUENCE [LARGE SCALE GENOMIC DNA]</scope>
    <source>
        <strain evidence="3">SL3-2-4</strain>
    </source>
</reference>
<dbReference type="Gene3D" id="1.10.287.1060">
    <property type="entry name" value="ESAT-6-like"/>
    <property type="match status" value="1"/>
</dbReference>
<name>A0A4D4JJK7_9PSEU</name>
<organism evidence="2 3">
    <name type="scientific">Gandjariella thermophila</name>
    <dbReference type="NCBI Taxonomy" id="1931992"/>
    <lineage>
        <taxon>Bacteria</taxon>
        <taxon>Bacillati</taxon>
        <taxon>Actinomycetota</taxon>
        <taxon>Actinomycetes</taxon>
        <taxon>Pseudonocardiales</taxon>
        <taxon>Pseudonocardiaceae</taxon>
        <taxon>Gandjariella</taxon>
    </lineage>
</organism>
<sequence length="96" mass="10893">MDRLVVDFAALQDATDSLTSHIDATEAMLNRVEQIVRKLESSWEGSAHDGFHTTVAEWCSTARDLHTQLRRIRDFVVTAHRNHASAVHTNIGIWRV</sequence>
<gene>
    <name evidence="2" type="ORF">GTS_57260</name>
</gene>
<comment type="caution">
    <text evidence="2">The sequence shown here is derived from an EMBL/GenBank/DDBJ whole genome shotgun (WGS) entry which is preliminary data.</text>
</comment>
<dbReference type="InterPro" id="IPR010310">
    <property type="entry name" value="T7SS_ESAT-6-like"/>
</dbReference>
<evidence type="ECO:0000256" key="1">
    <source>
        <dbReference type="RuleBase" id="RU362001"/>
    </source>
</evidence>
<dbReference type="SUPFAM" id="SSF140453">
    <property type="entry name" value="EsxAB dimer-like"/>
    <property type="match status" value="1"/>
</dbReference>
<evidence type="ECO:0000313" key="2">
    <source>
        <dbReference type="EMBL" id="GDY34093.1"/>
    </source>
</evidence>
<protein>
    <recommendedName>
        <fullName evidence="1">ESAT-6-like protein</fullName>
    </recommendedName>
</protein>
<dbReference type="AlphaFoldDB" id="A0A4D4JJK7"/>
<dbReference type="Pfam" id="PF06013">
    <property type="entry name" value="WXG100"/>
    <property type="match status" value="1"/>
</dbReference>
<dbReference type="NCBIfam" id="TIGR03930">
    <property type="entry name" value="WXG100_ESAT6"/>
    <property type="match status" value="1"/>
</dbReference>
<dbReference type="InterPro" id="IPR036689">
    <property type="entry name" value="ESAT-6-like_sf"/>
</dbReference>